<dbReference type="KEGG" id="abas:ACPOL_5352"/>
<accession>A0A2Z5G6J9</accession>
<evidence type="ECO:0000313" key="2">
    <source>
        <dbReference type="Proteomes" id="UP000253606"/>
    </source>
</evidence>
<proteinExistence type="predicted"/>
<reference evidence="1 2" key="1">
    <citation type="journal article" date="2018" name="Front. Microbiol.">
        <title>Hydrolytic Capabilities as a Key to Environmental Success: Chitinolytic and Cellulolytic Acidobacteria From Acidic Sub-arctic Soils and Boreal Peatlands.</title>
        <authorList>
            <person name="Belova S.E."/>
            <person name="Ravin N.V."/>
            <person name="Pankratov T.A."/>
            <person name="Rakitin A.L."/>
            <person name="Ivanova A.A."/>
            <person name="Beletsky A.V."/>
            <person name="Mardanov A.V."/>
            <person name="Sinninghe Damste J.S."/>
            <person name="Dedysh S.N."/>
        </authorList>
    </citation>
    <scope>NUCLEOTIDE SEQUENCE [LARGE SCALE GENOMIC DNA]</scope>
    <source>
        <strain evidence="1 2">SBC82</strain>
    </source>
</reference>
<organism evidence="1 2">
    <name type="scientific">Acidisarcina polymorpha</name>
    <dbReference type="NCBI Taxonomy" id="2211140"/>
    <lineage>
        <taxon>Bacteria</taxon>
        <taxon>Pseudomonadati</taxon>
        <taxon>Acidobacteriota</taxon>
        <taxon>Terriglobia</taxon>
        <taxon>Terriglobales</taxon>
        <taxon>Acidobacteriaceae</taxon>
        <taxon>Acidisarcina</taxon>
    </lineage>
</organism>
<sequence length="45" mass="4880">MVYTGSELLERLIYSPEAAAALSKKPKSTKPGPQLGVEYENLVSL</sequence>
<keyword evidence="2" id="KW-1185">Reference proteome</keyword>
<protein>
    <submittedName>
        <fullName evidence="1">Uncharacterized protein</fullName>
    </submittedName>
</protein>
<gene>
    <name evidence="1" type="ORF">ACPOL_5352</name>
</gene>
<dbReference type="AlphaFoldDB" id="A0A2Z5G6J9"/>
<dbReference type="Proteomes" id="UP000253606">
    <property type="component" value="Chromosome"/>
</dbReference>
<name>A0A2Z5G6J9_9BACT</name>
<dbReference type="EMBL" id="CP030840">
    <property type="protein sequence ID" value="AXC14600.1"/>
    <property type="molecule type" value="Genomic_DNA"/>
</dbReference>
<evidence type="ECO:0000313" key="1">
    <source>
        <dbReference type="EMBL" id="AXC14600.1"/>
    </source>
</evidence>